<keyword evidence="3" id="KW-0547">Nucleotide-binding</keyword>
<dbReference type="Pfam" id="PF00005">
    <property type="entry name" value="ABC_tran"/>
    <property type="match status" value="1"/>
</dbReference>
<dbReference type="EMBL" id="JXYS01000072">
    <property type="protein sequence ID" value="KJF16872.1"/>
    <property type="molecule type" value="Genomic_DNA"/>
</dbReference>
<dbReference type="InterPro" id="IPR027417">
    <property type="entry name" value="P-loop_NTPase"/>
</dbReference>
<dbReference type="PROSITE" id="PS50893">
    <property type="entry name" value="ABC_TRANSPORTER_2"/>
    <property type="match status" value="1"/>
</dbReference>
<dbReference type="SUPFAM" id="SSF52540">
    <property type="entry name" value="P-loop containing nucleoside triphosphate hydrolases"/>
    <property type="match status" value="1"/>
</dbReference>
<evidence type="ECO:0000259" key="6">
    <source>
        <dbReference type="PROSITE" id="PS50893"/>
    </source>
</evidence>
<organism evidence="7 8">
    <name type="scientific">Acidithrix ferrooxidans</name>
    <dbReference type="NCBI Taxonomy" id="1280514"/>
    <lineage>
        <taxon>Bacteria</taxon>
        <taxon>Bacillati</taxon>
        <taxon>Actinomycetota</taxon>
        <taxon>Acidimicrobiia</taxon>
        <taxon>Acidimicrobiales</taxon>
        <taxon>Acidimicrobiaceae</taxon>
        <taxon>Acidithrix</taxon>
    </lineage>
</organism>
<keyword evidence="8" id="KW-1185">Reference proteome</keyword>
<evidence type="ECO:0000256" key="2">
    <source>
        <dbReference type="ARBA" id="ARBA00022448"/>
    </source>
</evidence>
<name>A0A0D8HGI9_9ACTN</name>
<reference evidence="7 8" key="1">
    <citation type="submission" date="2015-01" db="EMBL/GenBank/DDBJ databases">
        <title>Draft genome of the acidophilic iron oxidizer Acidithrix ferrooxidans strain Py-F3.</title>
        <authorList>
            <person name="Poehlein A."/>
            <person name="Eisen S."/>
            <person name="Schloemann M."/>
            <person name="Johnson B.D."/>
            <person name="Daniel R."/>
            <person name="Muehling M."/>
        </authorList>
    </citation>
    <scope>NUCLEOTIDE SEQUENCE [LARGE SCALE GENOMIC DNA]</scope>
    <source>
        <strain evidence="7 8">Py-F3</strain>
    </source>
</reference>
<comment type="caution">
    <text evidence="7">The sequence shown here is derived from an EMBL/GenBank/DDBJ whole genome shotgun (WGS) entry which is preliminary data.</text>
</comment>
<accession>A0A0D8HGI9</accession>
<keyword evidence="5" id="KW-0029">Amino-acid transport</keyword>
<keyword evidence="2" id="KW-0813">Transport</keyword>
<evidence type="ECO:0000256" key="1">
    <source>
        <dbReference type="ARBA" id="ARBA00005417"/>
    </source>
</evidence>
<dbReference type="PANTHER" id="PTHR43820">
    <property type="entry name" value="HIGH-AFFINITY BRANCHED-CHAIN AMINO ACID TRANSPORT ATP-BINDING PROTEIN LIVF"/>
    <property type="match status" value="1"/>
</dbReference>
<dbReference type="GO" id="GO:0015807">
    <property type="term" value="P:L-amino acid transport"/>
    <property type="evidence" value="ECO:0007669"/>
    <property type="project" value="TreeGrafter"/>
</dbReference>
<keyword evidence="4 7" id="KW-0067">ATP-binding</keyword>
<dbReference type="PANTHER" id="PTHR43820:SF7">
    <property type="entry name" value="BRANCHED-CHAIN AMINO ACID TRANSPORT ATP-BINDING PROTEIN LIVF-RELATED"/>
    <property type="match status" value="1"/>
</dbReference>
<dbReference type="Gene3D" id="3.40.50.300">
    <property type="entry name" value="P-loop containing nucleotide triphosphate hydrolases"/>
    <property type="match status" value="1"/>
</dbReference>
<dbReference type="InterPro" id="IPR003439">
    <property type="entry name" value="ABC_transporter-like_ATP-bd"/>
</dbReference>
<dbReference type="GO" id="GO:0005524">
    <property type="term" value="F:ATP binding"/>
    <property type="evidence" value="ECO:0007669"/>
    <property type="project" value="UniProtKB-KW"/>
</dbReference>
<evidence type="ECO:0000256" key="4">
    <source>
        <dbReference type="ARBA" id="ARBA00022840"/>
    </source>
</evidence>
<dbReference type="PATRIC" id="fig|1280514.3.peg.3012"/>
<protein>
    <submittedName>
        <fullName evidence="7">High-affinity branched-chain amino acid transport ATP-binding protein LivF</fullName>
    </submittedName>
</protein>
<dbReference type="STRING" id="1280514.AXFE_22930"/>
<dbReference type="InterPro" id="IPR003593">
    <property type="entry name" value="AAA+_ATPase"/>
</dbReference>
<proteinExistence type="inferred from homology"/>
<dbReference type="SMART" id="SM00382">
    <property type="entry name" value="AAA"/>
    <property type="match status" value="1"/>
</dbReference>
<evidence type="ECO:0000313" key="7">
    <source>
        <dbReference type="EMBL" id="KJF16872.1"/>
    </source>
</evidence>
<dbReference type="CDD" id="cd03224">
    <property type="entry name" value="ABC_TM1139_LivF_branched"/>
    <property type="match status" value="1"/>
</dbReference>
<sequence>MSVLEVKGLSGGYGKTPIIWEVSMEAKVGQVVSIVGPNGAGKSTFMKSLFGITDVTGGEVVLDGQNVKGLPSFRLARAGMAYVPQVDNIFTTMTIKENLEMGGYSNRRGLAQRVEVVLEIFPDLKAAQNRKGGELSGGQRNMLGMARALMADPKVLLLDEPTAGLSPIYVDVVWDQVGRIAKTGTAIVVIEQNVDRAISNSEWVYVLVAGRNRLDGPASQVAALDLGEIFLGATAAAMESESEVIA</sequence>
<dbReference type="GO" id="GO:0016887">
    <property type="term" value="F:ATP hydrolysis activity"/>
    <property type="evidence" value="ECO:0007669"/>
    <property type="project" value="InterPro"/>
</dbReference>
<dbReference type="AlphaFoldDB" id="A0A0D8HGI9"/>
<dbReference type="InterPro" id="IPR052156">
    <property type="entry name" value="BCAA_Transport_ATP-bd_LivF"/>
</dbReference>
<dbReference type="OrthoDB" id="9776369at2"/>
<evidence type="ECO:0000256" key="3">
    <source>
        <dbReference type="ARBA" id="ARBA00022741"/>
    </source>
</evidence>
<dbReference type="Proteomes" id="UP000032360">
    <property type="component" value="Unassembled WGS sequence"/>
</dbReference>
<dbReference type="RefSeq" id="WP_052605906.1">
    <property type="nucleotide sequence ID" value="NZ_JXYS01000072.1"/>
</dbReference>
<dbReference type="InterPro" id="IPR017871">
    <property type="entry name" value="ABC_transporter-like_CS"/>
</dbReference>
<evidence type="ECO:0000256" key="5">
    <source>
        <dbReference type="ARBA" id="ARBA00022970"/>
    </source>
</evidence>
<dbReference type="PROSITE" id="PS00211">
    <property type="entry name" value="ABC_TRANSPORTER_1"/>
    <property type="match status" value="1"/>
</dbReference>
<gene>
    <name evidence="7" type="primary">livF3</name>
    <name evidence="7" type="ORF">AXFE_22930</name>
</gene>
<dbReference type="GO" id="GO:0015658">
    <property type="term" value="F:branched-chain amino acid transmembrane transporter activity"/>
    <property type="evidence" value="ECO:0007669"/>
    <property type="project" value="TreeGrafter"/>
</dbReference>
<comment type="similarity">
    <text evidence="1">Belongs to the ABC transporter superfamily.</text>
</comment>
<evidence type="ECO:0000313" key="8">
    <source>
        <dbReference type="Proteomes" id="UP000032360"/>
    </source>
</evidence>
<feature type="domain" description="ABC transporter" evidence="6">
    <location>
        <begin position="4"/>
        <end position="234"/>
    </location>
</feature>